<dbReference type="InterPro" id="IPR051049">
    <property type="entry name" value="Dienelactone_hydrolase-like"/>
</dbReference>
<dbReference type="EMBL" id="JAGTXO010000007">
    <property type="protein sequence ID" value="KAG8466893.1"/>
    <property type="molecule type" value="Genomic_DNA"/>
</dbReference>
<keyword evidence="3" id="KW-1185">Reference proteome</keyword>
<dbReference type="Proteomes" id="UP000751190">
    <property type="component" value="Unassembled WGS sequence"/>
</dbReference>
<evidence type="ECO:0000313" key="3">
    <source>
        <dbReference type="Proteomes" id="UP000751190"/>
    </source>
</evidence>
<dbReference type="Gene3D" id="3.40.50.1820">
    <property type="entry name" value="alpha/beta hydrolase"/>
    <property type="match status" value="1"/>
</dbReference>
<sequence>MALFKPEQHLLPITYGPKRLPGRALGPVGAPAVILVQEWWGAANTDAHAARLASHGYRVLVPDLYGGWAEGKSVLWAKLVMLFMPTSGSVSAIVDAAAHLTAEGAPKVGIVGMCYGAVLALGAAARSDDIACCAPFYGASFLLFDASKFHKPLQAHWGQLDNLKYFSDMAMGERLAREVRASGNTQVEFHVYPTVGHSFMQASPAPFATFEERLAKVGHPVYDKKPIELAWSRLLYFLDTHLKAR</sequence>
<dbReference type="GO" id="GO:0016787">
    <property type="term" value="F:hydrolase activity"/>
    <property type="evidence" value="ECO:0007669"/>
    <property type="project" value="InterPro"/>
</dbReference>
<evidence type="ECO:0000259" key="1">
    <source>
        <dbReference type="Pfam" id="PF01738"/>
    </source>
</evidence>
<feature type="domain" description="Dienelactone hydrolase" evidence="1">
    <location>
        <begin position="23"/>
        <end position="241"/>
    </location>
</feature>
<dbReference type="PANTHER" id="PTHR46623">
    <property type="entry name" value="CARBOXYMETHYLENEBUTENOLIDASE-RELATED"/>
    <property type="match status" value="1"/>
</dbReference>
<dbReference type="InterPro" id="IPR029058">
    <property type="entry name" value="AB_hydrolase_fold"/>
</dbReference>
<proteinExistence type="predicted"/>
<dbReference type="SUPFAM" id="SSF53474">
    <property type="entry name" value="alpha/beta-Hydrolases"/>
    <property type="match status" value="1"/>
</dbReference>
<accession>A0A8J5XGS1</accession>
<comment type="caution">
    <text evidence="2">The sequence shown here is derived from an EMBL/GenBank/DDBJ whole genome shotgun (WGS) entry which is preliminary data.</text>
</comment>
<evidence type="ECO:0000313" key="2">
    <source>
        <dbReference type="EMBL" id="KAG8466893.1"/>
    </source>
</evidence>
<dbReference type="PANTHER" id="PTHR46623:SF6">
    <property type="entry name" value="ALPHA_BETA-HYDROLASES SUPERFAMILY PROTEIN"/>
    <property type="match status" value="1"/>
</dbReference>
<reference evidence="2" key="1">
    <citation type="submission" date="2021-05" db="EMBL/GenBank/DDBJ databases">
        <title>The genome of the haptophyte Pavlova lutheri (Diacronema luteri, Pavlovales) - a model for lipid biosynthesis in eukaryotic algae.</title>
        <authorList>
            <person name="Hulatt C.J."/>
            <person name="Posewitz M.C."/>
        </authorList>
    </citation>
    <scope>NUCLEOTIDE SEQUENCE</scope>
    <source>
        <strain evidence="2">NIVA-4/92</strain>
    </source>
</reference>
<protein>
    <recommendedName>
        <fullName evidence="1">Dienelactone hydrolase domain-containing protein</fullName>
    </recommendedName>
</protein>
<dbReference type="OrthoDB" id="17560at2759"/>
<dbReference type="AlphaFoldDB" id="A0A8J5XGS1"/>
<organism evidence="2 3">
    <name type="scientific">Diacronema lutheri</name>
    <name type="common">Unicellular marine alga</name>
    <name type="synonym">Monochrysis lutheri</name>
    <dbReference type="NCBI Taxonomy" id="2081491"/>
    <lineage>
        <taxon>Eukaryota</taxon>
        <taxon>Haptista</taxon>
        <taxon>Haptophyta</taxon>
        <taxon>Pavlovophyceae</taxon>
        <taxon>Pavlovales</taxon>
        <taxon>Pavlovaceae</taxon>
        <taxon>Diacronema</taxon>
    </lineage>
</organism>
<gene>
    <name evidence="2" type="ORF">KFE25_008272</name>
</gene>
<dbReference type="InterPro" id="IPR002925">
    <property type="entry name" value="Dienelactn_hydro"/>
</dbReference>
<dbReference type="Pfam" id="PF01738">
    <property type="entry name" value="DLH"/>
    <property type="match status" value="1"/>
</dbReference>
<name>A0A8J5XGS1_DIALT</name>